<reference evidence="1 2" key="1">
    <citation type="journal article" date="2022" name="New Phytol.">
        <title>Ecological generalism drives hyperdiversity of secondary metabolite gene clusters in xylarialean endophytes.</title>
        <authorList>
            <person name="Franco M.E.E."/>
            <person name="Wisecaver J.H."/>
            <person name="Arnold A.E."/>
            <person name="Ju Y.M."/>
            <person name="Slot J.C."/>
            <person name="Ahrendt S."/>
            <person name="Moore L.P."/>
            <person name="Eastman K.E."/>
            <person name="Scott K."/>
            <person name="Konkel Z."/>
            <person name="Mondo S.J."/>
            <person name="Kuo A."/>
            <person name="Hayes R.D."/>
            <person name="Haridas S."/>
            <person name="Andreopoulos B."/>
            <person name="Riley R."/>
            <person name="LaButti K."/>
            <person name="Pangilinan J."/>
            <person name="Lipzen A."/>
            <person name="Amirebrahimi M."/>
            <person name="Yan J."/>
            <person name="Adam C."/>
            <person name="Keymanesh K."/>
            <person name="Ng V."/>
            <person name="Louie K."/>
            <person name="Northen T."/>
            <person name="Drula E."/>
            <person name="Henrissat B."/>
            <person name="Hsieh H.M."/>
            <person name="Youens-Clark K."/>
            <person name="Lutzoni F."/>
            <person name="Miadlikowska J."/>
            <person name="Eastwood D.C."/>
            <person name="Hamelin R.C."/>
            <person name="Grigoriev I.V."/>
            <person name="U'Ren J.M."/>
        </authorList>
    </citation>
    <scope>NUCLEOTIDE SEQUENCE [LARGE SCALE GENOMIC DNA]</scope>
    <source>
        <strain evidence="1 2">ER1909</strain>
    </source>
</reference>
<evidence type="ECO:0000313" key="1">
    <source>
        <dbReference type="EMBL" id="KAI6086933.1"/>
    </source>
</evidence>
<accession>A0ACC0D2Z3</accession>
<dbReference type="EMBL" id="MU394311">
    <property type="protein sequence ID" value="KAI6086933.1"/>
    <property type="molecule type" value="Genomic_DNA"/>
</dbReference>
<protein>
    <submittedName>
        <fullName evidence="1">DUF947-domain-containing protein</fullName>
    </submittedName>
</protein>
<sequence length="312" mass="36010">MNRVTNNKRKAPRPNLQRRVRARKDEPEPDSDNVFSDEDGVEESNDNEETEEGSEEEEDGEDDSGSSSEDEETEDPSAAASQISFGALAKAQASLPNIRKSKGRSAEEEEDDSDDSDDQPESKPAERPRLPKPHRPHKHAPTEQTSKRPVTRKREAVAVPKREARDPRFSSATSARPMDEDRARRAYSFLDEYRDSEMGTLRATIKKTKDANSKEELKRALASMQSKKQAQKQRDKENKLLEEHRRREKELVKQGKKPFYLKKSEQKKQLLVDRFEGLKGREVDRVIERRRKKLASKERRDMPWTRRGAEES</sequence>
<gene>
    <name evidence="1" type="ORF">F4821DRAFT_120263</name>
</gene>
<evidence type="ECO:0000313" key="2">
    <source>
        <dbReference type="Proteomes" id="UP001497680"/>
    </source>
</evidence>
<keyword evidence="2" id="KW-1185">Reference proteome</keyword>
<name>A0ACC0D2Z3_9PEZI</name>
<organism evidence="1 2">
    <name type="scientific">Hypoxylon rubiginosum</name>
    <dbReference type="NCBI Taxonomy" id="110542"/>
    <lineage>
        <taxon>Eukaryota</taxon>
        <taxon>Fungi</taxon>
        <taxon>Dikarya</taxon>
        <taxon>Ascomycota</taxon>
        <taxon>Pezizomycotina</taxon>
        <taxon>Sordariomycetes</taxon>
        <taxon>Xylariomycetidae</taxon>
        <taxon>Xylariales</taxon>
        <taxon>Hypoxylaceae</taxon>
        <taxon>Hypoxylon</taxon>
    </lineage>
</organism>
<dbReference type="Proteomes" id="UP001497680">
    <property type="component" value="Unassembled WGS sequence"/>
</dbReference>
<comment type="caution">
    <text evidence="1">The sequence shown here is derived from an EMBL/GenBank/DDBJ whole genome shotgun (WGS) entry which is preliminary data.</text>
</comment>
<proteinExistence type="predicted"/>